<dbReference type="SUPFAM" id="SSF55048">
    <property type="entry name" value="Probable ACP-binding domain of malonyl-CoA ACP transacylase"/>
    <property type="match status" value="1"/>
</dbReference>
<dbReference type="UniPathway" id="UPA00094"/>
<sequence>AEALPSDGLHRLVLVSARNEEGAKVVTDKLQSMPLDTEFVSLVNNIHKTNIPNYLWRGYAVLPSSDLSTNCEILACDSEKRRPVWFVFSGMGSQWNGMGRELLKFPVFAAAIEKCDKVLSPKGVDIKYILTSEDTTVFDNILNCFVGIAAVQVGLVDMLKEVGVQPDGLIGHSAGELGCSYADGCFTAEEMVLAAYARGRASLDGNLIKGLMAAVGMGYKDIKDQLPPSVDVACHNASDSCTISGPWDDVLEVVRVLKEKKVFVKTVNTSEKAFHSRYIRPISDQLNVMLKKVIPNPKARSSNWISTSVTAKEWNTKDAKLASAAYYTNNLINPVLFEEGCAFIPANAIVVEIAPHGLMQAILRRSLSPQCINIALTNRTAESNIRHFLCALGKLYLNKVELDMNALYPPVEYP</sequence>
<feature type="non-terminal residue" evidence="2">
    <location>
        <position position="1"/>
    </location>
</feature>
<dbReference type="AlphaFoldDB" id="A0A1B6JFS6"/>
<dbReference type="GO" id="GO:0006633">
    <property type="term" value="P:fatty acid biosynthetic process"/>
    <property type="evidence" value="ECO:0007669"/>
    <property type="project" value="UniProtKB-UniPathway"/>
</dbReference>
<protein>
    <recommendedName>
        <fullName evidence="1">Malonyl-CoA:ACP transacylase (MAT) domain-containing protein</fullName>
    </recommendedName>
</protein>
<dbReference type="InterPro" id="IPR001227">
    <property type="entry name" value="Ac_transferase_dom_sf"/>
</dbReference>
<feature type="domain" description="Malonyl-CoA:ACP transacylase (MAT)" evidence="1">
    <location>
        <begin position="87"/>
        <end position="381"/>
    </location>
</feature>
<dbReference type="SUPFAM" id="SSF52151">
    <property type="entry name" value="FabD/lysophospholipase-like"/>
    <property type="match status" value="1"/>
</dbReference>
<reference evidence="2" key="1">
    <citation type="submission" date="2015-11" db="EMBL/GenBank/DDBJ databases">
        <title>De novo transcriptome assembly of four potential Pierce s Disease insect vectors from Arizona vineyards.</title>
        <authorList>
            <person name="Tassone E.E."/>
        </authorList>
    </citation>
    <scope>NUCLEOTIDE SEQUENCE</scope>
</reference>
<proteinExistence type="predicted"/>
<evidence type="ECO:0000259" key="1">
    <source>
        <dbReference type="SMART" id="SM00827"/>
    </source>
</evidence>
<dbReference type="Gene3D" id="3.30.70.3290">
    <property type="match status" value="1"/>
</dbReference>
<feature type="non-terminal residue" evidence="2">
    <location>
        <position position="414"/>
    </location>
</feature>
<dbReference type="InterPro" id="IPR014043">
    <property type="entry name" value="Acyl_transferase_dom"/>
</dbReference>
<accession>A0A1B6JFS6</accession>
<dbReference type="Pfam" id="PF16197">
    <property type="entry name" value="KAsynt_C_assoc"/>
    <property type="match status" value="1"/>
</dbReference>
<dbReference type="Gene3D" id="3.40.366.10">
    <property type="entry name" value="Malonyl-Coenzyme A Acyl Carrier Protein, domain 2"/>
    <property type="match status" value="1"/>
</dbReference>
<organism evidence="2">
    <name type="scientific">Homalodisca liturata</name>
    <dbReference type="NCBI Taxonomy" id="320908"/>
    <lineage>
        <taxon>Eukaryota</taxon>
        <taxon>Metazoa</taxon>
        <taxon>Ecdysozoa</taxon>
        <taxon>Arthropoda</taxon>
        <taxon>Hexapoda</taxon>
        <taxon>Insecta</taxon>
        <taxon>Pterygota</taxon>
        <taxon>Neoptera</taxon>
        <taxon>Paraneoptera</taxon>
        <taxon>Hemiptera</taxon>
        <taxon>Auchenorrhyncha</taxon>
        <taxon>Membracoidea</taxon>
        <taxon>Cicadellidae</taxon>
        <taxon>Cicadellinae</taxon>
        <taxon>Proconiini</taxon>
        <taxon>Homalodisca</taxon>
    </lineage>
</organism>
<dbReference type="PANTHER" id="PTHR43775:SF23">
    <property type="entry name" value="FATTY ACID SYNTHASE 3"/>
    <property type="match status" value="1"/>
</dbReference>
<dbReference type="EMBL" id="GECU01009677">
    <property type="protein sequence ID" value="JAS98029.1"/>
    <property type="molecule type" value="Transcribed_RNA"/>
</dbReference>
<dbReference type="InterPro" id="IPR016035">
    <property type="entry name" value="Acyl_Trfase/lysoPLipase"/>
</dbReference>
<dbReference type="InterPro" id="IPR016036">
    <property type="entry name" value="Malonyl_transacylase_ACP-bd"/>
</dbReference>
<dbReference type="GO" id="GO:0004312">
    <property type="term" value="F:fatty acid synthase activity"/>
    <property type="evidence" value="ECO:0007669"/>
    <property type="project" value="TreeGrafter"/>
</dbReference>
<name>A0A1B6JFS6_9HEMI</name>
<dbReference type="Pfam" id="PF00698">
    <property type="entry name" value="Acyl_transf_1"/>
    <property type="match status" value="1"/>
</dbReference>
<dbReference type="PANTHER" id="PTHR43775">
    <property type="entry name" value="FATTY ACID SYNTHASE"/>
    <property type="match status" value="1"/>
</dbReference>
<dbReference type="InterPro" id="IPR032821">
    <property type="entry name" value="PKS_assoc"/>
</dbReference>
<dbReference type="SMART" id="SM00827">
    <property type="entry name" value="PKS_AT"/>
    <property type="match status" value="1"/>
</dbReference>
<dbReference type="InterPro" id="IPR050091">
    <property type="entry name" value="PKS_NRPS_Biosynth_Enz"/>
</dbReference>
<evidence type="ECO:0000313" key="2">
    <source>
        <dbReference type="EMBL" id="JAS98029.1"/>
    </source>
</evidence>
<gene>
    <name evidence="2" type="ORF">g.3578</name>
</gene>